<feature type="transmembrane region" description="Helical" evidence="6">
    <location>
        <begin position="246"/>
        <end position="266"/>
    </location>
</feature>
<dbReference type="Gene3D" id="1.20.1250.20">
    <property type="entry name" value="MFS general substrate transporter like domains"/>
    <property type="match status" value="1"/>
</dbReference>
<evidence type="ECO:0008006" key="9">
    <source>
        <dbReference type="Google" id="ProtNLM"/>
    </source>
</evidence>
<evidence type="ECO:0000313" key="7">
    <source>
        <dbReference type="EMBL" id="KJH46479.1"/>
    </source>
</evidence>
<comment type="subcellular location">
    <subcellularLocation>
        <location evidence="1">Endomembrane system</location>
        <topology evidence="1">Multi-pass membrane protein</topology>
    </subcellularLocation>
</comment>
<evidence type="ECO:0000256" key="1">
    <source>
        <dbReference type="ARBA" id="ARBA00004127"/>
    </source>
</evidence>
<keyword evidence="8" id="KW-1185">Reference proteome</keyword>
<evidence type="ECO:0000256" key="5">
    <source>
        <dbReference type="ARBA" id="ARBA00023136"/>
    </source>
</evidence>
<accession>A0A0D8XRV0</accession>
<dbReference type="GO" id="GO:0005765">
    <property type="term" value="C:lysosomal membrane"/>
    <property type="evidence" value="ECO:0007669"/>
    <property type="project" value="TreeGrafter"/>
</dbReference>
<organism evidence="7 8">
    <name type="scientific">Dictyocaulus viviparus</name>
    <name type="common">Bovine lungworm</name>
    <dbReference type="NCBI Taxonomy" id="29172"/>
    <lineage>
        <taxon>Eukaryota</taxon>
        <taxon>Metazoa</taxon>
        <taxon>Ecdysozoa</taxon>
        <taxon>Nematoda</taxon>
        <taxon>Chromadorea</taxon>
        <taxon>Rhabditida</taxon>
        <taxon>Rhabditina</taxon>
        <taxon>Rhabditomorpha</taxon>
        <taxon>Strongyloidea</taxon>
        <taxon>Metastrongylidae</taxon>
        <taxon>Dictyocaulus</taxon>
    </lineage>
</organism>
<dbReference type="SUPFAM" id="SSF103473">
    <property type="entry name" value="MFS general substrate transporter"/>
    <property type="match status" value="1"/>
</dbReference>
<evidence type="ECO:0000313" key="8">
    <source>
        <dbReference type="Proteomes" id="UP000053766"/>
    </source>
</evidence>
<dbReference type="OrthoDB" id="5829828at2759"/>
<dbReference type="PANTHER" id="PTHR23510:SF3">
    <property type="entry name" value="MAJOR FACILITATOR SUPERFAMILY DOMAIN-CONTAINING PROTEIN 8"/>
    <property type="match status" value="1"/>
</dbReference>
<name>A0A0D8XRV0_DICVI</name>
<dbReference type="EMBL" id="KN716351">
    <property type="protein sequence ID" value="KJH46479.1"/>
    <property type="molecule type" value="Genomic_DNA"/>
</dbReference>
<feature type="transmembrane region" description="Helical" evidence="6">
    <location>
        <begin position="286"/>
        <end position="309"/>
    </location>
</feature>
<evidence type="ECO:0000256" key="2">
    <source>
        <dbReference type="ARBA" id="ARBA00022448"/>
    </source>
</evidence>
<dbReference type="Pfam" id="PF07690">
    <property type="entry name" value="MFS_1"/>
    <property type="match status" value="1"/>
</dbReference>
<keyword evidence="3 6" id="KW-0812">Transmembrane</keyword>
<reference evidence="7 8" key="1">
    <citation type="submission" date="2013-11" db="EMBL/GenBank/DDBJ databases">
        <title>Draft genome of the bovine lungworm Dictyocaulus viviparus.</title>
        <authorList>
            <person name="Mitreva M."/>
        </authorList>
    </citation>
    <scope>NUCLEOTIDE SEQUENCE [LARGE SCALE GENOMIC DNA]</scope>
    <source>
        <strain evidence="7 8">HannoverDv2000</strain>
    </source>
</reference>
<dbReference type="GO" id="GO:0022857">
    <property type="term" value="F:transmembrane transporter activity"/>
    <property type="evidence" value="ECO:0007669"/>
    <property type="project" value="InterPro"/>
</dbReference>
<proteinExistence type="predicted"/>
<reference evidence="8" key="2">
    <citation type="journal article" date="2016" name="Sci. Rep.">
        <title>Dictyocaulus viviparus genome, variome and transcriptome elucidate lungworm biology and support future intervention.</title>
        <authorList>
            <person name="McNulty S.N."/>
            <person name="Strube C."/>
            <person name="Rosa B.A."/>
            <person name="Martin J.C."/>
            <person name="Tyagi R."/>
            <person name="Choi Y.J."/>
            <person name="Wang Q."/>
            <person name="Hallsworth Pepin K."/>
            <person name="Zhang X."/>
            <person name="Ozersky P."/>
            <person name="Wilson R.K."/>
            <person name="Sternberg P.W."/>
            <person name="Gasser R.B."/>
            <person name="Mitreva M."/>
        </authorList>
    </citation>
    <scope>NUCLEOTIDE SEQUENCE [LARGE SCALE GENOMIC DNA]</scope>
    <source>
        <strain evidence="8">HannoverDv2000</strain>
    </source>
</reference>
<evidence type="ECO:0000256" key="4">
    <source>
        <dbReference type="ARBA" id="ARBA00022989"/>
    </source>
</evidence>
<dbReference type="GO" id="GO:0012505">
    <property type="term" value="C:endomembrane system"/>
    <property type="evidence" value="ECO:0007669"/>
    <property type="project" value="UniProtKB-SubCell"/>
</dbReference>
<keyword evidence="2" id="KW-0813">Transport</keyword>
<dbReference type="STRING" id="29172.A0A0D8XRV0"/>
<feature type="transmembrane region" description="Helical" evidence="6">
    <location>
        <begin position="49"/>
        <end position="70"/>
    </location>
</feature>
<dbReference type="Proteomes" id="UP000053766">
    <property type="component" value="Unassembled WGS sequence"/>
</dbReference>
<protein>
    <recommendedName>
        <fullName evidence="9">Major facilitator superfamily (MFS) profile domain-containing protein</fullName>
    </recommendedName>
</protein>
<feature type="transmembrane region" description="Helical" evidence="6">
    <location>
        <begin position="181"/>
        <end position="206"/>
    </location>
</feature>
<dbReference type="InterPro" id="IPR051068">
    <property type="entry name" value="MFS_Domain-Containing_Protein"/>
</dbReference>
<sequence length="331" mass="36288">MESIGDQQHYDNRLNDEHSMLICDVYKKKKKSTLKNPSHPLDSSLSPSFVGLIMAVSGVGEAVTAPILGYWTNCTGKVLQPLLASVALSIIGNLMYMCLNGFSLMWRTYALLLSRFLSGAGSGNRGTYFAYIAATSDTTDRARSMALSGGGALIGLNIGPAVQILFTWIGDEGIDLGFMRFSMYTAPALLAIIINVICVFILLFYLDDGLDRFNDPNTDNTSVYSIAADSDTDLERNTVRSIRLDVLAVIVCMWTRAARMLITANVDSIGSPFSEVMFGLNNKQILNYNSIMQGAVGVLTAFMFVVYVFTDYSKRRQIQSNGLGNLIQFLC</sequence>
<gene>
    <name evidence="7" type="ORF">DICVIV_07474</name>
</gene>
<feature type="transmembrane region" description="Helical" evidence="6">
    <location>
        <begin position="82"/>
        <end position="106"/>
    </location>
</feature>
<dbReference type="AlphaFoldDB" id="A0A0D8XRV0"/>
<evidence type="ECO:0000256" key="6">
    <source>
        <dbReference type="SAM" id="Phobius"/>
    </source>
</evidence>
<feature type="transmembrane region" description="Helical" evidence="6">
    <location>
        <begin position="112"/>
        <end position="134"/>
    </location>
</feature>
<feature type="transmembrane region" description="Helical" evidence="6">
    <location>
        <begin position="146"/>
        <end position="169"/>
    </location>
</feature>
<dbReference type="InterPro" id="IPR036259">
    <property type="entry name" value="MFS_trans_sf"/>
</dbReference>
<evidence type="ECO:0000256" key="3">
    <source>
        <dbReference type="ARBA" id="ARBA00022692"/>
    </source>
</evidence>
<dbReference type="PANTHER" id="PTHR23510">
    <property type="entry name" value="INNER MEMBRANE TRANSPORT PROTEIN YAJR"/>
    <property type="match status" value="1"/>
</dbReference>
<dbReference type="InterPro" id="IPR011701">
    <property type="entry name" value="MFS"/>
</dbReference>
<keyword evidence="5 6" id="KW-0472">Membrane</keyword>
<keyword evidence="4 6" id="KW-1133">Transmembrane helix</keyword>